<dbReference type="RefSeq" id="XP_058334250.1">
    <property type="nucleotide sequence ID" value="XM_058471109.1"/>
</dbReference>
<dbReference type="OrthoDB" id="17089at2759"/>
<dbReference type="PANTHER" id="PTHR28106">
    <property type="entry name" value="MITOCHONDRIAL ATPASE COMPLEX SUBUNIT ATP10"/>
    <property type="match status" value="1"/>
</dbReference>
<feature type="region of interest" description="Disordered" evidence="1">
    <location>
        <begin position="43"/>
        <end position="126"/>
    </location>
</feature>
<dbReference type="EMBL" id="JAPQKS010000002">
    <property type="protein sequence ID" value="KAJ5246829.1"/>
    <property type="molecule type" value="Genomic_DNA"/>
</dbReference>
<gene>
    <name evidence="2" type="ORF">N7468_001812</name>
</gene>
<sequence length="355" mass="40515">MWKPSIPIRLAAETFLLQSRCLRCQSRNPPLFALRSNSVRYYASQDAPKGPEDSKTEAQTTAPRSFVDPKSLQNDKPFQQNRTANPRPSSKPGDPDFVPPILSRPIGVAAPPREGENTGIDPRTLRQRRDDFVDYDKHLARRKELTRQVAKPYFREWSNLQYHKGKTFVSNPRLFRGDKALYFPNLHGITLASPKDPQNTTTVLRGRVSIISLFCSAWAEEQTSTFTGREKNPKLTEYLAANPNYAQRVDINLEQNKMRSWLVKLFMGNLRKKIPKQEHSRYFLIEKGFDEKLKEAVGMMNNFVGYVYLVDADCRIRWAGSGPAALDELETMHSCLEKLVAEQKASAKLPKITVS</sequence>
<dbReference type="Pfam" id="PF05176">
    <property type="entry name" value="ATP-synt_10"/>
    <property type="match status" value="1"/>
</dbReference>
<comment type="caution">
    <text evidence="2">The sequence shown here is derived from an EMBL/GenBank/DDBJ whole genome shotgun (WGS) entry which is preliminary data.</text>
</comment>
<dbReference type="AlphaFoldDB" id="A0A9W9PH88"/>
<dbReference type="GeneID" id="83198412"/>
<keyword evidence="3" id="KW-1185">Reference proteome</keyword>
<accession>A0A9W9PH88</accession>
<evidence type="ECO:0000313" key="2">
    <source>
        <dbReference type="EMBL" id="KAJ5246829.1"/>
    </source>
</evidence>
<reference evidence="2" key="1">
    <citation type="submission" date="2022-11" db="EMBL/GenBank/DDBJ databases">
        <authorList>
            <person name="Petersen C."/>
        </authorList>
    </citation>
    <scope>NUCLEOTIDE SEQUENCE</scope>
    <source>
        <strain evidence="2">IBT 19713</strain>
    </source>
</reference>
<name>A0A9W9PH88_9EURO</name>
<dbReference type="Proteomes" id="UP001150941">
    <property type="component" value="Unassembled WGS sequence"/>
</dbReference>
<protein>
    <recommendedName>
        <fullName evidence="4">Mitochondrial ATPase complex subunit ATP10</fullName>
    </recommendedName>
</protein>
<feature type="compositionally biased region" description="Polar residues" evidence="1">
    <location>
        <begin position="71"/>
        <end position="88"/>
    </location>
</feature>
<dbReference type="GO" id="GO:0005743">
    <property type="term" value="C:mitochondrial inner membrane"/>
    <property type="evidence" value="ECO:0007669"/>
    <property type="project" value="TreeGrafter"/>
</dbReference>
<proteinExistence type="predicted"/>
<dbReference type="InterPro" id="IPR007849">
    <property type="entry name" value="ATP10"/>
</dbReference>
<dbReference type="GO" id="GO:0033615">
    <property type="term" value="P:mitochondrial proton-transporting ATP synthase complex assembly"/>
    <property type="evidence" value="ECO:0007669"/>
    <property type="project" value="TreeGrafter"/>
</dbReference>
<organism evidence="2 3">
    <name type="scientific">Penicillium chermesinum</name>
    <dbReference type="NCBI Taxonomy" id="63820"/>
    <lineage>
        <taxon>Eukaryota</taxon>
        <taxon>Fungi</taxon>
        <taxon>Dikarya</taxon>
        <taxon>Ascomycota</taxon>
        <taxon>Pezizomycotina</taxon>
        <taxon>Eurotiomycetes</taxon>
        <taxon>Eurotiomycetidae</taxon>
        <taxon>Eurotiales</taxon>
        <taxon>Aspergillaceae</taxon>
        <taxon>Penicillium</taxon>
    </lineage>
</organism>
<dbReference type="PANTHER" id="PTHR28106:SF1">
    <property type="entry name" value="MITOCHONDRIAL ATPASE COMPLEX SUBUNIT ATP10"/>
    <property type="match status" value="1"/>
</dbReference>
<reference evidence="2" key="2">
    <citation type="journal article" date="2023" name="IMA Fungus">
        <title>Comparative genomic study of the Penicillium genus elucidates a diverse pangenome and 15 lateral gene transfer events.</title>
        <authorList>
            <person name="Petersen C."/>
            <person name="Sorensen T."/>
            <person name="Nielsen M.R."/>
            <person name="Sondergaard T.E."/>
            <person name="Sorensen J.L."/>
            <person name="Fitzpatrick D.A."/>
            <person name="Frisvad J.C."/>
            <person name="Nielsen K.L."/>
        </authorList>
    </citation>
    <scope>NUCLEOTIDE SEQUENCE</scope>
    <source>
        <strain evidence="2">IBT 19713</strain>
    </source>
</reference>
<evidence type="ECO:0000256" key="1">
    <source>
        <dbReference type="SAM" id="MobiDB-lite"/>
    </source>
</evidence>
<evidence type="ECO:0000313" key="3">
    <source>
        <dbReference type="Proteomes" id="UP001150941"/>
    </source>
</evidence>
<evidence type="ECO:0008006" key="4">
    <source>
        <dbReference type="Google" id="ProtNLM"/>
    </source>
</evidence>